<dbReference type="InterPro" id="IPR044878">
    <property type="entry name" value="UbiA_sf"/>
</dbReference>
<dbReference type="GO" id="GO:0016765">
    <property type="term" value="F:transferase activity, transferring alkyl or aryl (other than methyl) groups"/>
    <property type="evidence" value="ECO:0007669"/>
    <property type="project" value="InterPro"/>
</dbReference>
<dbReference type="Gene3D" id="1.10.357.140">
    <property type="entry name" value="UbiA prenyltransferase"/>
    <property type="match status" value="1"/>
</dbReference>
<keyword evidence="8" id="KW-1185">Reference proteome</keyword>
<evidence type="ECO:0000256" key="3">
    <source>
        <dbReference type="ARBA" id="ARBA00022989"/>
    </source>
</evidence>
<evidence type="ECO:0000313" key="8">
    <source>
        <dbReference type="Proteomes" id="UP000029839"/>
    </source>
</evidence>
<dbReference type="PANTHER" id="PTHR42723:SF1">
    <property type="entry name" value="CHLOROPHYLL SYNTHASE, CHLOROPLASTIC"/>
    <property type="match status" value="1"/>
</dbReference>
<reference evidence="7 8" key="2">
    <citation type="journal article" date="2015" name="Stand. Genomic Sci.">
        <title>Draft genome sequence of Cellulomonas carbonis T26(T) and comparative analysis of six Cellulomonas genomes.</title>
        <authorList>
            <person name="Zhuang W."/>
            <person name="Zhang S."/>
            <person name="Xia X."/>
            <person name="Wang G."/>
        </authorList>
    </citation>
    <scope>NUCLEOTIDE SEQUENCE [LARGE SCALE GENOMIC DNA]</scope>
    <source>
        <strain evidence="7 8">T26</strain>
    </source>
</reference>
<comment type="caution">
    <text evidence="7">The sequence shown here is derived from an EMBL/GenBank/DDBJ whole genome shotgun (WGS) entry which is preliminary data.</text>
</comment>
<dbReference type="AlphaFoldDB" id="A0A0A0BPR7"/>
<feature type="compositionally biased region" description="Gly residues" evidence="5">
    <location>
        <begin position="7"/>
        <end position="24"/>
    </location>
</feature>
<dbReference type="EMBL" id="AXCY01000084">
    <property type="protein sequence ID" value="KGM09647.1"/>
    <property type="molecule type" value="Genomic_DNA"/>
</dbReference>
<dbReference type="PANTHER" id="PTHR42723">
    <property type="entry name" value="CHLOROPHYLL SYNTHASE"/>
    <property type="match status" value="1"/>
</dbReference>
<name>A0A0A0BPR7_9CELL</name>
<dbReference type="Pfam" id="PF01040">
    <property type="entry name" value="UbiA"/>
    <property type="match status" value="1"/>
</dbReference>
<evidence type="ECO:0000256" key="2">
    <source>
        <dbReference type="ARBA" id="ARBA00022692"/>
    </source>
</evidence>
<keyword evidence="7" id="KW-0808">Transferase</keyword>
<feature type="transmembrane region" description="Helical" evidence="6">
    <location>
        <begin position="262"/>
        <end position="278"/>
    </location>
</feature>
<evidence type="ECO:0000256" key="4">
    <source>
        <dbReference type="ARBA" id="ARBA00023136"/>
    </source>
</evidence>
<feature type="transmembrane region" description="Helical" evidence="6">
    <location>
        <begin position="298"/>
        <end position="315"/>
    </location>
</feature>
<dbReference type="Gene3D" id="1.20.120.1780">
    <property type="entry name" value="UbiA prenyltransferase"/>
    <property type="match status" value="1"/>
</dbReference>
<evidence type="ECO:0000256" key="6">
    <source>
        <dbReference type="SAM" id="Phobius"/>
    </source>
</evidence>
<evidence type="ECO:0000256" key="1">
    <source>
        <dbReference type="ARBA" id="ARBA00004141"/>
    </source>
</evidence>
<dbReference type="InterPro" id="IPR000537">
    <property type="entry name" value="UbiA_prenyltransferase"/>
</dbReference>
<evidence type="ECO:0000313" key="7">
    <source>
        <dbReference type="EMBL" id="KGM09647.1"/>
    </source>
</evidence>
<keyword evidence="3 6" id="KW-1133">Transmembrane helix</keyword>
<feature type="transmembrane region" description="Helical" evidence="6">
    <location>
        <begin position="139"/>
        <end position="159"/>
    </location>
</feature>
<organism evidence="7 8">
    <name type="scientific">Cellulomonas carbonis T26</name>
    <dbReference type="NCBI Taxonomy" id="947969"/>
    <lineage>
        <taxon>Bacteria</taxon>
        <taxon>Bacillati</taxon>
        <taxon>Actinomycetota</taxon>
        <taxon>Actinomycetes</taxon>
        <taxon>Micrococcales</taxon>
        <taxon>Cellulomonadaceae</taxon>
        <taxon>Cellulomonas</taxon>
    </lineage>
</organism>
<keyword evidence="4 6" id="KW-0472">Membrane</keyword>
<feature type="transmembrane region" description="Helical" evidence="6">
    <location>
        <begin position="66"/>
        <end position="86"/>
    </location>
</feature>
<dbReference type="Proteomes" id="UP000029839">
    <property type="component" value="Unassembled WGS sequence"/>
</dbReference>
<dbReference type="GO" id="GO:0016020">
    <property type="term" value="C:membrane"/>
    <property type="evidence" value="ECO:0007669"/>
    <property type="project" value="UniProtKB-SubCell"/>
</dbReference>
<evidence type="ECO:0000256" key="5">
    <source>
        <dbReference type="SAM" id="MobiDB-lite"/>
    </source>
</evidence>
<dbReference type="InterPro" id="IPR050475">
    <property type="entry name" value="Prenyltransferase_related"/>
</dbReference>
<accession>A0A0A0BPR7</accession>
<comment type="subcellular location">
    <subcellularLocation>
        <location evidence="1">Membrane</location>
        <topology evidence="1">Multi-pass membrane protein</topology>
    </subcellularLocation>
</comment>
<reference evidence="7 8" key="1">
    <citation type="submission" date="2013-08" db="EMBL/GenBank/DDBJ databases">
        <title>Genome sequencing of Cellulomonas carbonis T26.</title>
        <authorList>
            <person name="Chen F."/>
            <person name="Li Y."/>
            <person name="Wang G."/>
        </authorList>
    </citation>
    <scope>NUCLEOTIDE SEQUENCE [LARGE SCALE GENOMIC DNA]</scope>
    <source>
        <strain evidence="7 8">T26</strain>
    </source>
</reference>
<protein>
    <submittedName>
        <fullName evidence="7">Prenyltransferase</fullName>
    </submittedName>
</protein>
<feature type="region of interest" description="Disordered" evidence="5">
    <location>
        <begin position="1"/>
        <end position="24"/>
    </location>
</feature>
<feature type="transmembrane region" description="Helical" evidence="6">
    <location>
        <begin position="180"/>
        <end position="205"/>
    </location>
</feature>
<proteinExistence type="predicted"/>
<gene>
    <name evidence="7" type="primary">ubiA</name>
    <name evidence="7" type="ORF">N868_01125</name>
</gene>
<dbReference type="CDD" id="cd13966">
    <property type="entry name" value="PT_UbiA_4"/>
    <property type="match status" value="1"/>
</dbReference>
<sequence length="316" mass="33647">MTTAAGTGEGTGAEMGAGTGPGAGAGRRSAGAVIRELTLSSRPLSWVNTAYPFGAAYLMSTREVDLTFVVGVLFFLVPYNLLMYGINDVFDYESDLKNPRKGGVEGALLDRRLHRTTLLASTLLPVPFVAYLVAVGDPLSWLVLAFSLFAVVAYSAPRLRFKERPVLDSMTSSTHFVSPALYGLVLAGNGIGAGAWWVLAGFFLWGMASQAFGAVQDVVADRAAGIGSVATVLGARPTVWFAFAAYAVGGLLMLAVPWPGPLAALLVLPYLAIVWQFRGITDETAETANRGWRQFLGANYVVGFLVTMLLIWAVLR</sequence>
<keyword evidence="2 6" id="KW-0812">Transmembrane</keyword>
<dbReference type="NCBIfam" id="NF009608">
    <property type="entry name" value="PRK13105.1"/>
    <property type="match status" value="1"/>
</dbReference>